<evidence type="ECO:0000313" key="5">
    <source>
        <dbReference type="Proteomes" id="UP001195571"/>
    </source>
</evidence>
<name>A0ABS5CXQ6_9MOLU</name>
<keyword evidence="5" id="KW-1185">Reference proteome</keyword>
<comment type="caution">
    <text evidence="3">The sequence shown here is derived from an EMBL/GenBank/DDBJ whole genome shotgun (WGS) entry which is preliminary data.</text>
</comment>
<keyword evidence="2" id="KW-0472">Membrane</keyword>
<keyword evidence="2" id="KW-1133">Transmembrane helix</keyword>
<organism evidence="3 5">
    <name type="scientific">Candidatus Phytoplasma meliae</name>
    <dbReference type="NCBI Taxonomy" id="1848402"/>
    <lineage>
        <taxon>Bacteria</taxon>
        <taxon>Bacillati</taxon>
        <taxon>Mycoplasmatota</taxon>
        <taxon>Mollicutes</taxon>
        <taxon>Acholeplasmatales</taxon>
        <taxon>Acholeplasmataceae</taxon>
        <taxon>Candidatus Phytoplasma</taxon>
        <taxon>16SrXIII (Mexican periwinkle virescence group)</taxon>
    </lineage>
</organism>
<protein>
    <submittedName>
        <fullName evidence="3">Uncharacterized protein</fullName>
    </submittedName>
</protein>
<dbReference type="EMBL" id="JACAOD020000015">
    <property type="protein sequence ID" value="MBP5836216.1"/>
    <property type="molecule type" value="Genomic_DNA"/>
</dbReference>
<dbReference type="EMBL" id="JACAOD020000002">
    <property type="protein sequence ID" value="MBP5835773.1"/>
    <property type="molecule type" value="Genomic_DNA"/>
</dbReference>
<sequence length="165" mass="19952">MVIQKLKPYLFLFYTIAVSVVIYLVLRFYFKIDFGFTKIQKYDHKEIEEYKKLQEEHKKIVKNNVELKINNMFSIPQTSNQPSQQQLIPKTELDVNIDKLRDEIATLVKQDVKDPKHGVVIYELQIKLEKLMFQKREELMKPLNNFIDEWIKHYPDDDMNEKEEK</sequence>
<evidence type="ECO:0000256" key="2">
    <source>
        <dbReference type="SAM" id="Phobius"/>
    </source>
</evidence>
<keyword evidence="2" id="KW-0812">Transmembrane</keyword>
<dbReference type="RefSeq" id="WP_210634601.1">
    <property type="nucleotide sequence ID" value="NZ_JACAOD020000002.1"/>
</dbReference>
<feature type="coiled-coil region" evidence="1">
    <location>
        <begin position="50"/>
        <end position="110"/>
    </location>
</feature>
<accession>A0ABS5CXQ6</accession>
<evidence type="ECO:0000256" key="1">
    <source>
        <dbReference type="SAM" id="Coils"/>
    </source>
</evidence>
<keyword evidence="1" id="KW-0175">Coiled coil</keyword>
<reference evidence="3 5" key="1">
    <citation type="submission" date="2021-04" db="EMBL/GenBank/DDBJ databases">
        <title>Genomic features of Candidatus Phytoplasma meliae isolate ChTYXIII (1SrXIII-G).</title>
        <authorList>
            <person name="Fernandez F.D."/>
            <person name="Conci L.R."/>
        </authorList>
    </citation>
    <scope>NUCLEOTIDE SEQUENCE [LARGE SCALE GENOMIC DNA]</scope>
    <source>
        <strain evidence="3">ChTYXIII-Mo</strain>
    </source>
</reference>
<evidence type="ECO:0000313" key="4">
    <source>
        <dbReference type="EMBL" id="MBP5836216.1"/>
    </source>
</evidence>
<gene>
    <name evidence="3" type="ORF">CHTY_000810</name>
    <name evidence="4" type="ORF">CHTY_003170</name>
</gene>
<evidence type="ECO:0000313" key="3">
    <source>
        <dbReference type="EMBL" id="MBP5835773.1"/>
    </source>
</evidence>
<feature type="transmembrane region" description="Helical" evidence="2">
    <location>
        <begin position="12"/>
        <end position="30"/>
    </location>
</feature>
<dbReference type="Proteomes" id="UP001195571">
    <property type="component" value="Unassembled WGS sequence"/>
</dbReference>
<proteinExistence type="predicted"/>